<dbReference type="GO" id="GO:0006915">
    <property type="term" value="P:apoptotic process"/>
    <property type="evidence" value="ECO:0007669"/>
    <property type="project" value="UniProtKB-UniRule"/>
</dbReference>
<comment type="similarity">
    <text evidence="14 15">Belongs to the BABAM2 family.</text>
</comment>
<evidence type="ECO:0000256" key="12">
    <source>
        <dbReference type="ARBA" id="ARBA00023242"/>
    </source>
</evidence>
<sequence>RCLDFTMASDSYGVLNDLAPVFRPYIQNVYQDLQLGLCKTKVDFERVSVRSEGGDCQIRIVLPYCSKKLKWEIIFDSTAPWFAPDFRFDDESFLMNVDETFLEEKVPSLSKWNENDPKALSDVISELISLYKLHQIKKLNEDDSSRAYFEYSALLGDSLTSENDIEVWVGGHVVEFLIRLNVDTSRLPEVYSDGTEKNPGIDTALLLVRYPNSTNAELILSPTLTKSLGNITLPTMHQSGVLMDYVPMVTELLNNKINDLLDNEKLKRDLLAQLIVKYEGAVLEHDANSAAFLFEMNNYHWILQIDIGAKFPEKPPVLALRSIYHCNKGKPVYKILTGCPYKKFEAYIEQQVEIFKNECLGLYPRDQHVSLDN</sequence>
<comment type="subcellular location">
    <subcellularLocation>
        <location evidence="15">Cytoplasm</location>
    </subcellularLocation>
    <subcellularLocation>
        <location evidence="1 15">Nucleus</location>
    </subcellularLocation>
    <text evidence="15">Localizes at sites of DNA damage at double-strand breaks (DSBs).</text>
</comment>
<evidence type="ECO:0000256" key="13">
    <source>
        <dbReference type="ARBA" id="ARBA00023306"/>
    </source>
</evidence>
<accession>A0A835GHL2</accession>
<dbReference type="GO" id="GO:0031593">
    <property type="term" value="F:polyubiquitin modification-dependent protein binding"/>
    <property type="evidence" value="ECO:0007669"/>
    <property type="project" value="UniProtKB-UniRule"/>
</dbReference>
<keyword evidence="3 15" id="KW-0963">Cytoplasm</keyword>
<keyword evidence="10 15" id="KW-0156">Chromatin regulator</keyword>
<feature type="non-terminal residue" evidence="16">
    <location>
        <position position="1"/>
    </location>
</feature>
<dbReference type="GO" id="GO:0070531">
    <property type="term" value="C:BRCA1-A complex"/>
    <property type="evidence" value="ECO:0007669"/>
    <property type="project" value="UniProtKB-UniRule"/>
</dbReference>
<evidence type="ECO:0000256" key="1">
    <source>
        <dbReference type="ARBA" id="ARBA00004123"/>
    </source>
</evidence>
<comment type="subunit">
    <text evidence="15">Component of the ARISC complex. Component of the BRCA1-A complex. Component of the BRISC complex. Binds polyubiquitin.</text>
</comment>
<evidence type="ECO:0000256" key="11">
    <source>
        <dbReference type="ARBA" id="ARBA00023204"/>
    </source>
</evidence>
<dbReference type="AlphaFoldDB" id="A0A835GHL2"/>
<evidence type="ECO:0000256" key="4">
    <source>
        <dbReference type="ARBA" id="ARBA00022618"/>
    </source>
</evidence>
<evidence type="ECO:0000256" key="8">
    <source>
        <dbReference type="ARBA" id="ARBA00022776"/>
    </source>
</evidence>
<evidence type="ECO:0000256" key="15">
    <source>
        <dbReference type="RuleBase" id="RU368019"/>
    </source>
</evidence>
<dbReference type="PANTHER" id="PTHR15189">
    <property type="entry name" value="BRISC AND BRCA1-A COMPLEX MEMBER 2"/>
    <property type="match status" value="1"/>
</dbReference>
<evidence type="ECO:0000313" key="17">
    <source>
        <dbReference type="Proteomes" id="UP000648187"/>
    </source>
</evidence>
<evidence type="ECO:0000256" key="6">
    <source>
        <dbReference type="ARBA" id="ARBA00022737"/>
    </source>
</evidence>
<evidence type="ECO:0000256" key="5">
    <source>
        <dbReference type="ARBA" id="ARBA00022703"/>
    </source>
</evidence>
<dbReference type="Proteomes" id="UP000648187">
    <property type="component" value="Unassembled WGS sequence"/>
</dbReference>
<keyword evidence="4 15" id="KW-0132">Cell division</keyword>
<evidence type="ECO:0000256" key="14">
    <source>
        <dbReference type="ARBA" id="ARBA00025766"/>
    </source>
</evidence>
<comment type="domain">
    <text evidence="15">Contains 2 ubiquitin-conjugating enzyme family-like (UEV-like) regions. These regions lack the critical Cys residues required for ubiquitination but retain the ability to bind ubiquitin.</text>
</comment>
<dbReference type="PANTHER" id="PTHR15189:SF7">
    <property type="entry name" value="BRISC AND BRCA1-A COMPLEX MEMBER 2"/>
    <property type="match status" value="1"/>
</dbReference>
<evidence type="ECO:0000313" key="16">
    <source>
        <dbReference type="EMBL" id="KAF9417846.1"/>
    </source>
</evidence>
<dbReference type="GO" id="GO:0007095">
    <property type="term" value="P:mitotic G2 DNA damage checkpoint signaling"/>
    <property type="evidence" value="ECO:0007669"/>
    <property type="project" value="UniProtKB-UniRule"/>
</dbReference>
<dbReference type="GO" id="GO:0070552">
    <property type="term" value="C:BRISC complex"/>
    <property type="evidence" value="ECO:0007669"/>
    <property type="project" value="UniProtKB-UniRule"/>
</dbReference>
<dbReference type="GO" id="GO:0005737">
    <property type="term" value="C:cytoplasm"/>
    <property type="evidence" value="ECO:0007669"/>
    <property type="project" value="UniProtKB-SubCell"/>
</dbReference>
<keyword evidence="11 15" id="KW-0234">DNA repair</keyword>
<dbReference type="EMBL" id="JACKWZ010000064">
    <property type="protein sequence ID" value="KAF9417846.1"/>
    <property type="molecule type" value="Genomic_DNA"/>
</dbReference>
<comment type="function">
    <text evidence="15">May play a role in homeostasis or cellular differentiation in cells of neural, epithelial and germline origins. May also act as a death receptor-associated anti-apoptotic protein, which inhibits the mitochondrial apoptotic pathway.</text>
</comment>
<dbReference type="GO" id="GO:0051301">
    <property type="term" value="P:cell division"/>
    <property type="evidence" value="ECO:0007669"/>
    <property type="project" value="UniProtKB-UniRule"/>
</dbReference>
<keyword evidence="7 15" id="KW-0227">DNA damage</keyword>
<evidence type="ECO:0000256" key="10">
    <source>
        <dbReference type="ARBA" id="ARBA00022853"/>
    </source>
</evidence>
<protein>
    <recommendedName>
        <fullName evidence="2 15">BRISC and BRCA1-A complex member 2</fullName>
    </recommendedName>
</protein>
<keyword evidence="5 15" id="KW-0053">Apoptosis</keyword>
<reference evidence="16" key="1">
    <citation type="submission" date="2020-08" db="EMBL/GenBank/DDBJ databases">
        <title>Spodoptera exigua strain:BAW_Kor-Di-RS1 Genome sequencing and assembly.</title>
        <authorList>
            <person name="Kim J."/>
            <person name="Nam H.Y."/>
            <person name="Kwon M."/>
            <person name="Choi J.H."/>
            <person name="Cho S.R."/>
            <person name="Kim G.-H."/>
        </authorList>
    </citation>
    <scope>NUCLEOTIDE SEQUENCE</scope>
    <source>
        <strain evidence="16">BAW_Kor-Di-RS1</strain>
        <tissue evidence="16">Whole-body</tissue>
    </source>
</reference>
<keyword evidence="13 15" id="KW-0131">Cell cycle</keyword>
<evidence type="ECO:0000256" key="9">
    <source>
        <dbReference type="ARBA" id="ARBA00022786"/>
    </source>
</evidence>
<dbReference type="GO" id="GO:0010212">
    <property type="term" value="P:response to ionizing radiation"/>
    <property type="evidence" value="ECO:0007669"/>
    <property type="project" value="UniProtKB-UniRule"/>
</dbReference>
<dbReference type="InterPro" id="IPR010358">
    <property type="entry name" value="BRE"/>
</dbReference>
<dbReference type="GO" id="GO:0045739">
    <property type="term" value="P:positive regulation of DNA repair"/>
    <property type="evidence" value="ECO:0007669"/>
    <property type="project" value="UniProtKB-UniRule"/>
</dbReference>
<proteinExistence type="inferred from homology"/>
<evidence type="ECO:0000256" key="2">
    <source>
        <dbReference type="ARBA" id="ARBA00019438"/>
    </source>
</evidence>
<name>A0A835GHL2_SPOEX</name>
<dbReference type="GO" id="GO:0006325">
    <property type="term" value="P:chromatin organization"/>
    <property type="evidence" value="ECO:0007669"/>
    <property type="project" value="UniProtKB-UniRule"/>
</dbReference>
<keyword evidence="17" id="KW-1185">Reference proteome</keyword>
<keyword evidence="9 15" id="KW-0833">Ubl conjugation pathway</keyword>
<keyword evidence="12 15" id="KW-0539">Nucleus</keyword>
<gene>
    <name evidence="16" type="ORF">HW555_005143</name>
</gene>
<keyword evidence="8 15" id="KW-0498">Mitosis</keyword>
<dbReference type="GO" id="GO:0006302">
    <property type="term" value="P:double-strand break repair"/>
    <property type="evidence" value="ECO:0007669"/>
    <property type="project" value="UniProtKB-UniRule"/>
</dbReference>
<organism evidence="16 17">
    <name type="scientific">Spodoptera exigua</name>
    <name type="common">Beet armyworm</name>
    <name type="synonym">Noctua fulgens</name>
    <dbReference type="NCBI Taxonomy" id="7107"/>
    <lineage>
        <taxon>Eukaryota</taxon>
        <taxon>Metazoa</taxon>
        <taxon>Ecdysozoa</taxon>
        <taxon>Arthropoda</taxon>
        <taxon>Hexapoda</taxon>
        <taxon>Insecta</taxon>
        <taxon>Pterygota</taxon>
        <taxon>Neoptera</taxon>
        <taxon>Endopterygota</taxon>
        <taxon>Lepidoptera</taxon>
        <taxon>Glossata</taxon>
        <taxon>Ditrysia</taxon>
        <taxon>Noctuoidea</taxon>
        <taxon>Noctuidae</taxon>
        <taxon>Amphipyrinae</taxon>
        <taxon>Spodoptera</taxon>
    </lineage>
</organism>
<keyword evidence="6" id="KW-0677">Repeat</keyword>
<dbReference type="Pfam" id="PF06113">
    <property type="entry name" value="BRE"/>
    <property type="match status" value="1"/>
</dbReference>
<evidence type="ECO:0000256" key="7">
    <source>
        <dbReference type="ARBA" id="ARBA00022763"/>
    </source>
</evidence>
<evidence type="ECO:0000256" key="3">
    <source>
        <dbReference type="ARBA" id="ARBA00022490"/>
    </source>
</evidence>
<comment type="caution">
    <text evidence="16">The sequence shown here is derived from an EMBL/GenBank/DDBJ whole genome shotgun (WGS) entry which is preliminary data.</text>
</comment>